<dbReference type="SUPFAM" id="SSF81296">
    <property type="entry name" value="E set domains"/>
    <property type="match status" value="1"/>
</dbReference>
<dbReference type="EMBL" id="LT629690">
    <property type="protein sequence ID" value="SDF30535.1"/>
    <property type="molecule type" value="Genomic_DNA"/>
</dbReference>
<evidence type="ECO:0000256" key="2">
    <source>
        <dbReference type="ARBA" id="ARBA00023273"/>
    </source>
</evidence>
<dbReference type="GO" id="GO:0042995">
    <property type="term" value="C:cell projection"/>
    <property type="evidence" value="ECO:0007669"/>
    <property type="project" value="UniProtKB-SubCell"/>
</dbReference>
<gene>
    <name evidence="5" type="ORF">SAMN05444167_2009</name>
</gene>
<organism evidence="5 6">
    <name type="scientific">Terriglobus roseus</name>
    <dbReference type="NCBI Taxonomy" id="392734"/>
    <lineage>
        <taxon>Bacteria</taxon>
        <taxon>Pseudomonadati</taxon>
        <taxon>Acidobacteriota</taxon>
        <taxon>Terriglobia</taxon>
        <taxon>Terriglobales</taxon>
        <taxon>Acidobacteriaceae</taxon>
        <taxon>Terriglobus</taxon>
    </lineage>
</organism>
<keyword evidence="6" id="KW-1185">Reference proteome</keyword>
<evidence type="ECO:0000313" key="5">
    <source>
        <dbReference type="EMBL" id="SDF30535.1"/>
    </source>
</evidence>
<dbReference type="InterPro" id="IPR002909">
    <property type="entry name" value="IPT_dom"/>
</dbReference>
<name>A0A1G7K0C5_9BACT</name>
<sequence>MKAIWSTRYFSGHYWRVPCRALFLLLPLLYFAPTLAAAEQSQPHVFFSDLTSAPASGGESDQGAFITLYGSGFGEKRGAAYISIGNERAFAYPVWSERTLTFQLPNRAQSGSVVVHTDKGASNEIHLTVRAGHIRFYPERKGETLQSAVDKLHAGDILYVRDGVAVNALDRYESSWNIMTSGRKDNPIAVVAYPGAKVTIGSVDGPNIAARTPNVQRTSDHWVIAGLHFVGHQEAMDITDSKDWRVVGNDFTCPHGFGPTGCIEMSQVSEVAFLGNNVHDVGLPRTTKVYHGVYFSTDSNHIDVGWNTIANVRGCRGLQFHSTPTDPGTGLNQYDLHIHDNVIHDTACDGINLATINPSAGPVEVFNNLLYNTGQGPDPEDGSANYACIYIQGGSNSGPVSSGVVDVYNNTMFRCGGRRNTDSGAIALSGGSTKQAIRIRNNIIVLDGGVPLFSPNSRPVPFQAQANLVWWLQPGKDGRSHLPEGFQLVNPMLRNPSNGDFRLSDASPALHRGVPTALNWTLDGRMRTSKIPDSIGAF</sequence>
<dbReference type="InterPro" id="IPR012334">
    <property type="entry name" value="Pectin_lyas_fold"/>
</dbReference>
<dbReference type="InterPro" id="IPR006626">
    <property type="entry name" value="PbH1"/>
</dbReference>
<dbReference type="InterPro" id="IPR011050">
    <property type="entry name" value="Pectin_lyase_fold/virulence"/>
</dbReference>
<dbReference type="AlphaFoldDB" id="A0A1G7K0C5"/>
<feature type="chain" id="PRO_5009241599" evidence="3">
    <location>
        <begin position="37"/>
        <end position="538"/>
    </location>
</feature>
<evidence type="ECO:0000256" key="3">
    <source>
        <dbReference type="SAM" id="SignalP"/>
    </source>
</evidence>
<feature type="domain" description="IPT/TIG" evidence="4">
    <location>
        <begin position="57"/>
        <end position="123"/>
    </location>
</feature>
<dbReference type="Gene3D" id="2.60.40.10">
    <property type="entry name" value="Immunoglobulins"/>
    <property type="match status" value="1"/>
</dbReference>
<dbReference type="Gene3D" id="2.160.20.10">
    <property type="entry name" value="Single-stranded right-handed beta-helix, Pectin lyase-like"/>
    <property type="match status" value="1"/>
</dbReference>
<reference evidence="5 6" key="1">
    <citation type="submission" date="2016-10" db="EMBL/GenBank/DDBJ databases">
        <authorList>
            <person name="de Groot N.N."/>
        </authorList>
    </citation>
    <scope>NUCLEOTIDE SEQUENCE [LARGE SCALE GENOMIC DNA]</scope>
    <source>
        <strain evidence="5 6">GAS232</strain>
    </source>
</reference>
<evidence type="ECO:0000256" key="1">
    <source>
        <dbReference type="ARBA" id="ARBA00004316"/>
    </source>
</evidence>
<dbReference type="SMART" id="SM00710">
    <property type="entry name" value="PbH1"/>
    <property type="match status" value="6"/>
</dbReference>
<dbReference type="InterPro" id="IPR014756">
    <property type="entry name" value="Ig_E-set"/>
</dbReference>
<accession>A0A1G7K0C5</accession>
<dbReference type="Proteomes" id="UP000182427">
    <property type="component" value="Chromosome I"/>
</dbReference>
<dbReference type="Pfam" id="PF01833">
    <property type="entry name" value="TIG"/>
    <property type="match status" value="1"/>
</dbReference>
<comment type="subcellular location">
    <subcellularLocation>
        <location evidence="1">Cell projection</location>
    </subcellularLocation>
</comment>
<dbReference type="RefSeq" id="WP_172838217.1">
    <property type="nucleotide sequence ID" value="NZ_LT629690.1"/>
</dbReference>
<evidence type="ECO:0000313" key="6">
    <source>
        <dbReference type="Proteomes" id="UP000182427"/>
    </source>
</evidence>
<evidence type="ECO:0000259" key="4">
    <source>
        <dbReference type="Pfam" id="PF01833"/>
    </source>
</evidence>
<feature type="signal peptide" evidence="3">
    <location>
        <begin position="1"/>
        <end position="36"/>
    </location>
</feature>
<keyword evidence="2" id="KW-0966">Cell projection</keyword>
<keyword evidence="3" id="KW-0732">Signal</keyword>
<dbReference type="InterPro" id="IPR013783">
    <property type="entry name" value="Ig-like_fold"/>
</dbReference>
<proteinExistence type="predicted"/>
<dbReference type="SUPFAM" id="SSF51126">
    <property type="entry name" value="Pectin lyase-like"/>
    <property type="match status" value="1"/>
</dbReference>
<protein>
    <submittedName>
        <fullName evidence="5">IPT/TIG domain-containing protein</fullName>
    </submittedName>
</protein>